<name>A0A0N7BVR3_CLOPF</name>
<dbReference type="EMBL" id="KP739976">
    <property type="protein sequence ID" value="AKF16689.1"/>
    <property type="molecule type" value="Genomic_DNA"/>
</dbReference>
<accession>A0A0N7BVR3</accession>
<protein>
    <submittedName>
        <fullName evidence="1">Uncharacterized protein</fullName>
    </submittedName>
</protein>
<keyword evidence="1" id="KW-0614">Plasmid</keyword>
<geneLocation type="plasmid" evidence="1">
    <name>pCP718cpe</name>
</geneLocation>
<organism evidence="1">
    <name type="scientific">Clostridium perfringens</name>
    <dbReference type="NCBI Taxonomy" id="1502"/>
    <lineage>
        <taxon>Bacteria</taxon>
        <taxon>Bacillati</taxon>
        <taxon>Bacillota</taxon>
        <taxon>Clostridia</taxon>
        <taxon>Eubacteriales</taxon>
        <taxon>Clostridiaceae</taxon>
        <taxon>Clostridium</taxon>
    </lineage>
</organism>
<proteinExistence type="predicted"/>
<evidence type="ECO:0000313" key="1">
    <source>
        <dbReference type="EMBL" id="AKF16689.1"/>
    </source>
</evidence>
<sequence>MDYTSFSKDIENSEVRFYFDSIFKKITSAISNQEISDELYYWANCLFQKYKIQFYSIMKLTDNFTNDLENKYEYFDIVSIHTLIRSCYETFLLFDYIYLKSKSLDEQHLKLLLYKYNGFKDQLHIVIKNSDKYNKIKVDIKKTKSEIYKNNFFMNLDDKTKNKLLKSWKPSWNEIAKSTIMSNWNSRKQYNLLCQHAHGSFASLLLIDYYYRNLGEYDFNAINCQLYEITTLFFDGILRIFNIDFNILSEPEIGLLQEFLHMSTLEQNEFSKTEK</sequence>
<dbReference type="RefSeq" id="WP_075809490.1">
    <property type="nucleotide sequence ID" value="NZ_CP134231.1"/>
</dbReference>
<dbReference type="AlphaFoldDB" id="A0A0N7BVR3"/>
<reference evidence="1" key="1">
    <citation type="journal article" date="2015" name="PLoS ONE">
        <title>A Novel Pore-Forming Toxin in Type A Clostridium perfringens Is Associated with Both Fatal Canine Hemorrhagic Gastroenteritis and Fatal Foal Necrotizing Enterocolitis.</title>
        <authorList>
            <person name="Gohari I.M."/>
            <person name="Parreira V.R."/>
            <person name="Nowell V.J."/>
            <person name="Nicholson V.M."/>
            <person name="Oliphant K."/>
            <person name="Prescott J.F."/>
        </authorList>
    </citation>
    <scope>NUCLEOTIDE SEQUENCE</scope>
    <source>
        <strain evidence="1">JP718</strain>
        <plasmid evidence="1">pCP718cpe</plasmid>
    </source>
</reference>